<keyword evidence="1" id="KW-1133">Transmembrane helix</keyword>
<evidence type="ECO:0000313" key="2">
    <source>
        <dbReference type="EMBL" id="SEK19716.1"/>
    </source>
</evidence>
<evidence type="ECO:0000256" key="1">
    <source>
        <dbReference type="SAM" id="Phobius"/>
    </source>
</evidence>
<feature type="transmembrane region" description="Helical" evidence="1">
    <location>
        <begin position="216"/>
        <end position="236"/>
    </location>
</feature>
<feature type="transmembrane region" description="Helical" evidence="1">
    <location>
        <begin position="175"/>
        <end position="196"/>
    </location>
</feature>
<dbReference type="Proteomes" id="UP000198677">
    <property type="component" value="Unassembled WGS sequence"/>
</dbReference>
<organism evidence="2 3">
    <name type="scientific">Rhodococcus maanshanensis</name>
    <dbReference type="NCBI Taxonomy" id="183556"/>
    <lineage>
        <taxon>Bacteria</taxon>
        <taxon>Bacillati</taxon>
        <taxon>Actinomycetota</taxon>
        <taxon>Actinomycetes</taxon>
        <taxon>Mycobacteriales</taxon>
        <taxon>Nocardiaceae</taxon>
        <taxon>Rhodococcus</taxon>
    </lineage>
</organism>
<sequence length="506" mass="54370">MSAETVDRAATGARRGPETVRVGRRWQWPRGMWRRDHTSVAPRATLAFALGAGAIASLILQVTVVSVAYLLTGAAVAATAFATVRPRPTRLQIGAVLGALALLAVAAVRGAEWLITLCVVASWVVGSVALVGGWTWTGLALASIALWFTPVRVTGWVRRGRARLRTGRGVKPGRVAAVAAISAVLVLVFGSLFVSADPQFAELFGAVVPDVRVTNPVGRLILGFLVMGAALAAAYLRRRTPRFDAMAPRPGRPVARWEWAVPLGLLDLLFAGFVAVQLRVLFGGDGHVQDTDNLTYADYARQGFWQLTAVTVLTLVVIAAAVRKVDRRDAGDRLYARLLLGALCVLTLVIVASAVHRMSLYESEFGFTRLRVSVMATELWLGVVFVLLLVAGVRLSARWLPRAVMASAAVGLLGFAALNPDGYIAERNAQRYADTGDIDVEYLRGLSVDAVPALDRLPEPARSCALIGMDVGDGAAWYEYNHARSRAREILRARPVGECTARYSLG</sequence>
<protein>
    <submittedName>
        <fullName evidence="2">Uncharacterized protein</fullName>
    </submittedName>
</protein>
<accession>A0A1H7F0P8</accession>
<dbReference type="AlphaFoldDB" id="A0A1H7F0P8"/>
<keyword evidence="3" id="KW-1185">Reference proteome</keyword>
<dbReference type="Pfam" id="PF13687">
    <property type="entry name" value="DUF4153"/>
    <property type="match status" value="1"/>
</dbReference>
<feature type="transmembrane region" description="Helical" evidence="1">
    <location>
        <begin position="334"/>
        <end position="354"/>
    </location>
</feature>
<feature type="transmembrane region" description="Helical" evidence="1">
    <location>
        <begin position="257"/>
        <end position="282"/>
    </location>
</feature>
<gene>
    <name evidence="2" type="ORF">SAMN05444583_10117</name>
</gene>
<keyword evidence="1" id="KW-0812">Transmembrane</keyword>
<feature type="transmembrane region" description="Helical" evidence="1">
    <location>
        <begin position="302"/>
        <end position="322"/>
    </location>
</feature>
<feature type="transmembrane region" description="Helical" evidence="1">
    <location>
        <begin position="96"/>
        <end position="125"/>
    </location>
</feature>
<dbReference type="RefSeq" id="WP_083576946.1">
    <property type="nucleotide sequence ID" value="NZ_FOAW01000001.1"/>
</dbReference>
<name>A0A1H7F0P8_9NOCA</name>
<dbReference type="OrthoDB" id="9767931at2"/>
<feature type="transmembrane region" description="Helical" evidence="1">
    <location>
        <begin position="40"/>
        <end position="60"/>
    </location>
</feature>
<reference evidence="3" key="1">
    <citation type="submission" date="2016-10" db="EMBL/GenBank/DDBJ databases">
        <authorList>
            <person name="Varghese N."/>
            <person name="Submissions S."/>
        </authorList>
    </citation>
    <scope>NUCLEOTIDE SEQUENCE [LARGE SCALE GENOMIC DNA]</scope>
    <source>
        <strain evidence="3">DSM 44675</strain>
    </source>
</reference>
<feature type="transmembrane region" description="Helical" evidence="1">
    <location>
        <begin position="66"/>
        <end position="84"/>
    </location>
</feature>
<dbReference type="InterPro" id="IPR025291">
    <property type="entry name" value="DUF4153"/>
</dbReference>
<keyword evidence="1" id="KW-0472">Membrane</keyword>
<evidence type="ECO:0000313" key="3">
    <source>
        <dbReference type="Proteomes" id="UP000198677"/>
    </source>
</evidence>
<proteinExistence type="predicted"/>
<feature type="transmembrane region" description="Helical" evidence="1">
    <location>
        <begin position="131"/>
        <end position="154"/>
    </location>
</feature>
<dbReference type="EMBL" id="FOAW01000001">
    <property type="protein sequence ID" value="SEK19716.1"/>
    <property type="molecule type" value="Genomic_DNA"/>
</dbReference>
<feature type="transmembrane region" description="Helical" evidence="1">
    <location>
        <begin position="374"/>
        <end position="392"/>
    </location>
</feature>